<gene>
    <name evidence="3" type="ORF">DI09_30p120</name>
</gene>
<feature type="signal peptide" evidence="2">
    <location>
        <begin position="1"/>
        <end position="20"/>
    </location>
</feature>
<dbReference type="Proteomes" id="UP000029725">
    <property type="component" value="Unassembled WGS sequence"/>
</dbReference>
<keyword evidence="1" id="KW-0472">Membrane</keyword>
<dbReference type="GeneID" id="25259502"/>
<keyword evidence="2" id="KW-0732">Signal</keyword>
<keyword evidence="4" id="KW-1185">Reference proteome</keyword>
<feature type="transmembrane region" description="Helical" evidence="1">
    <location>
        <begin position="317"/>
        <end position="340"/>
    </location>
</feature>
<feature type="chain" id="PRO_5001942056" description="Fibronectin type-III domain-containing protein" evidence="2">
    <location>
        <begin position="21"/>
        <end position="350"/>
    </location>
</feature>
<organism evidence="3 4">
    <name type="scientific">Mitosporidium daphniae</name>
    <dbReference type="NCBI Taxonomy" id="1485682"/>
    <lineage>
        <taxon>Eukaryota</taxon>
        <taxon>Fungi</taxon>
        <taxon>Fungi incertae sedis</taxon>
        <taxon>Microsporidia</taxon>
        <taxon>Mitosporidium</taxon>
    </lineage>
</organism>
<comment type="caution">
    <text evidence="3">The sequence shown here is derived from an EMBL/GenBank/DDBJ whole genome shotgun (WGS) entry which is preliminary data.</text>
</comment>
<evidence type="ECO:0008006" key="5">
    <source>
        <dbReference type="Google" id="ProtNLM"/>
    </source>
</evidence>
<keyword evidence="1" id="KW-0812">Transmembrane</keyword>
<evidence type="ECO:0000256" key="2">
    <source>
        <dbReference type="SAM" id="SignalP"/>
    </source>
</evidence>
<accession>A0A098VV47</accession>
<keyword evidence="1" id="KW-1133">Transmembrane helix</keyword>
<dbReference type="RefSeq" id="XP_013238023.1">
    <property type="nucleotide sequence ID" value="XM_013382569.1"/>
</dbReference>
<sequence>MISISVLFVFLASLFGITYADISSAAAKYENHGAIPGQYEVFLETSLGNSTSSTFIVYSETPLTEVTYPDTTHLTSSILNETFFVSWTPSSPNSSVPVNISLVNLFEEISLGLIPNLGNATFNLSLLRPSLIPSPGWSVSVSSPIFGTNQSGPVVTFTHAPNISVITSSSAVLDSYINVTWVPFNIKCCPQMTTISILNSTDGQSIYSIEVPDFGNALFFLNSSFLTAPNSYFISVMSMYGIGTSAAVLVFPIEPPTPSVAIVNAFRIARAGKIYWIDYLITGGAQTLSLSFLLVAFNGKATASWKAATLNVSLGRVYTVIPACFPTGAAAIYTIVNGLVSKVPLIIKIA</sequence>
<dbReference type="EMBL" id="JMKJ01000233">
    <property type="protein sequence ID" value="KGG51596.1"/>
    <property type="molecule type" value="Genomic_DNA"/>
</dbReference>
<dbReference type="VEuPathDB" id="MicrosporidiaDB:DI09_30p120"/>
<feature type="transmembrane region" description="Helical" evidence="1">
    <location>
        <begin position="232"/>
        <end position="253"/>
    </location>
</feature>
<dbReference type="HOGENOM" id="CLU_792460_0_0_1"/>
<feature type="transmembrane region" description="Helical" evidence="1">
    <location>
        <begin position="274"/>
        <end position="297"/>
    </location>
</feature>
<reference evidence="3 4" key="1">
    <citation type="submission" date="2014-04" db="EMBL/GenBank/DDBJ databases">
        <title>A new species of microsporidia sheds light on the evolution of extreme parasitism.</title>
        <authorList>
            <person name="Haag K.L."/>
            <person name="James T.Y."/>
            <person name="Larsson R."/>
            <person name="Schaer T.M."/>
            <person name="Refardt D."/>
            <person name="Pombert J.-F."/>
            <person name="Ebert D."/>
        </authorList>
    </citation>
    <scope>NUCLEOTIDE SEQUENCE [LARGE SCALE GENOMIC DNA]</scope>
    <source>
        <strain evidence="3 4">UGP3</strain>
        <tissue evidence="3">Spores</tissue>
    </source>
</reference>
<protein>
    <recommendedName>
        <fullName evidence="5">Fibronectin type-III domain-containing protein</fullName>
    </recommendedName>
</protein>
<proteinExistence type="predicted"/>
<evidence type="ECO:0000313" key="4">
    <source>
        <dbReference type="Proteomes" id="UP000029725"/>
    </source>
</evidence>
<name>A0A098VV47_9MICR</name>
<evidence type="ECO:0000313" key="3">
    <source>
        <dbReference type="EMBL" id="KGG51596.1"/>
    </source>
</evidence>
<dbReference type="AlphaFoldDB" id="A0A098VV47"/>
<evidence type="ECO:0000256" key="1">
    <source>
        <dbReference type="SAM" id="Phobius"/>
    </source>
</evidence>